<gene>
    <name evidence="5" type="ORF">GCM10011534_17820</name>
</gene>
<feature type="domain" description="Ketoreductase" evidence="4">
    <location>
        <begin position="2"/>
        <end position="171"/>
    </location>
</feature>
<keyword evidence="6" id="KW-1185">Reference proteome</keyword>
<evidence type="ECO:0000313" key="5">
    <source>
        <dbReference type="EMBL" id="GGL96244.1"/>
    </source>
</evidence>
<dbReference type="Pfam" id="PF00106">
    <property type="entry name" value="adh_short"/>
    <property type="match status" value="1"/>
</dbReference>
<dbReference type="AlphaFoldDB" id="A0A917SUM7"/>
<dbReference type="InterPro" id="IPR002347">
    <property type="entry name" value="SDR_fam"/>
</dbReference>
<evidence type="ECO:0000256" key="3">
    <source>
        <dbReference type="RuleBase" id="RU000363"/>
    </source>
</evidence>
<dbReference type="PRINTS" id="PR00080">
    <property type="entry name" value="SDRFAMILY"/>
</dbReference>
<evidence type="ECO:0000313" key="6">
    <source>
        <dbReference type="Proteomes" id="UP000649829"/>
    </source>
</evidence>
<proteinExistence type="inferred from homology"/>
<dbReference type="InterPro" id="IPR020904">
    <property type="entry name" value="Sc_DH/Rdtase_CS"/>
</dbReference>
<dbReference type="EMBL" id="BMLF01000001">
    <property type="protein sequence ID" value="GGL96244.1"/>
    <property type="molecule type" value="Genomic_DNA"/>
</dbReference>
<dbReference type="Gene3D" id="3.40.50.720">
    <property type="entry name" value="NAD(P)-binding Rossmann-like Domain"/>
    <property type="match status" value="1"/>
</dbReference>
<organism evidence="5 6">
    <name type="scientific">Pseudooceanicola nanhaiensis</name>
    <dbReference type="NCBI Taxonomy" id="375761"/>
    <lineage>
        <taxon>Bacteria</taxon>
        <taxon>Pseudomonadati</taxon>
        <taxon>Pseudomonadota</taxon>
        <taxon>Alphaproteobacteria</taxon>
        <taxon>Rhodobacterales</taxon>
        <taxon>Paracoccaceae</taxon>
        <taxon>Pseudooceanicola</taxon>
    </lineage>
</organism>
<dbReference type="PROSITE" id="PS00061">
    <property type="entry name" value="ADH_SHORT"/>
    <property type="match status" value="1"/>
</dbReference>
<evidence type="ECO:0000259" key="4">
    <source>
        <dbReference type="SMART" id="SM00822"/>
    </source>
</evidence>
<evidence type="ECO:0000256" key="2">
    <source>
        <dbReference type="ARBA" id="ARBA00023002"/>
    </source>
</evidence>
<dbReference type="PANTHER" id="PTHR44196:SF1">
    <property type="entry name" value="DEHYDROGENASE_REDUCTASE SDR FAMILY MEMBER 7B"/>
    <property type="match status" value="1"/>
</dbReference>
<dbReference type="SUPFAM" id="SSF51735">
    <property type="entry name" value="NAD(P)-binding Rossmann-fold domains"/>
    <property type="match status" value="1"/>
</dbReference>
<dbReference type="InterPro" id="IPR036291">
    <property type="entry name" value="NAD(P)-bd_dom_sf"/>
</dbReference>
<dbReference type="Proteomes" id="UP000649829">
    <property type="component" value="Unassembled WGS sequence"/>
</dbReference>
<dbReference type="RefSeq" id="WP_036538567.1">
    <property type="nucleotide sequence ID" value="NZ_BMLF01000001.1"/>
</dbReference>
<dbReference type="SMART" id="SM00822">
    <property type="entry name" value="PKS_KR"/>
    <property type="match status" value="1"/>
</dbReference>
<reference evidence="5" key="2">
    <citation type="submission" date="2020-09" db="EMBL/GenBank/DDBJ databases">
        <authorList>
            <person name="Sun Q."/>
            <person name="Zhou Y."/>
        </authorList>
    </citation>
    <scope>NUCLEOTIDE SEQUENCE</scope>
    <source>
        <strain evidence="5">CGMCC 1.6293</strain>
    </source>
</reference>
<comment type="caution">
    <text evidence="5">The sequence shown here is derived from an EMBL/GenBank/DDBJ whole genome shotgun (WGS) entry which is preliminary data.</text>
</comment>
<reference evidence="5" key="1">
    <citation type="journal article" date="2014" name="Int. J. Syst. Evol. Microbiol.">
        <title>Complete genome sequence of Corynebacterium casei LMG S-19264T (=DSM 44701T), isolated from a smear-ripened cheese.</title>
        <authorList>
            <consortium name="US DOE Joint Genome Institute (JGI-PGF)"/>
            <person name="Walter F."/>
            <person name="Albersmeier A."/>
            <person name="Kalinowski J."/>
            <person name="Ruckert C."/>
        </authorList>
    </citation>
    <scope>NUCLEOTIDE SEQUENCE</scope>
    <source>
        <strain evidence="5">CGMCC 1.6293</strain>
    </source>
</reference>
<name>A0A917SUM7_9RHOB</name>
<accession>A0A917SUM7</accession>
<dbReference type="InterPro" id="IPR057326">
    <property type="entry name" value="KR_dom"/>
</dbReference>
<dbReference type="GO" id="GO:0016020">
    <property type="term" value="C:membrane"/>
    <property type="evidence" value="ECO:0007669"/>
    <property type="project" value="TreeGrafter"/>
</dbReference>
<keyword evidence="2" id="KW-0560">Oxidoreductase</keyword>
<comment type="similarity">
    <text evidence="1 3">Belongs to the short-chain dehydrogenases/reductases (SDR) family.</text>
</comment>
<evidence type="ECO:0000256" key="1">
    <source>
        <dbReference type="ARBA" id="ARBA00006484"/>
    </source>
</evidence>
<dbReference type="PANTHER" id="PTHR44196">
    <property type="entry name" value="DEHYDROGENASE/REDUCTASE SDR FAMILY MEMBER 7B"/>
    <property type="match status" value="1"/>
</dbReference>
<sequence>MNPILVTGASRGIGAALTALCAARGRPVIAVARHFAARPAPGVTQITADLAGRDGIARAAAAVTMPLHALVNNAGIQQALDLADPDPAAAEREIALNLVAPLHLTCALLPQLPRGATVVNVTSLLARHPKPSAPVYCASKAGLASLTRSMRHQLGPRGITVIEALPPLVDTQMTAGRGAAKMPPETMARAILDGIERGRPRIAPGPSRAVLALDRLLPELVARLMARG</sequence>
<protein>
    <submittedName>
        <fullName evidence="5">Short-chain dehydrogenase/reductase</fullName>
    </submittedName>
</protein>
<dbReference type="PRINTS" id="PR00081">
    <property type="entry name" value="GDHRDH"/>
</dbReference>
<dbReference type="GO" id="GO:0016491">
    <property type="term" value="F:oxidoreductase activity"/>
    <property type="evidence" value="ECO:0007669"/>
    <property type="project" value="UniProtKB-KW"/>
</dbReference>